<comment type="subcellular location">
    <subcellularLocation>
        <location evidence="1">Membrane</location>
        <topology evidence="1">Single-pass type I membrane protein</topology>
    </subcellularLocation>
</comment>
<evidence type="ECO:0000259" key="8">
    <source>
        <dbReference type="SMART" id="SM01190"/>
    </source>
</evidence>
<keyword evidence="3" id="KW-0812">Transmembrane</keyword>
<evidence type="ECO:0000256" key="6">
    <source>
        <dbReference type="ARBA" id="ARBA00023136"/>
    </source>
</evidence>
<evidence type="ECO:0000256" key="7">
    <source>
        <dbReference type="SAM" id="SignalP"/>
    </source>
</evidence>
<evidence type="ECO:0000256" key="2">
    <source>
        <dbReference type="ARBA" id="ARBA00007104"/>
    </source>
</evidence>
<dbReference type="EMBL" id="KK100607">
    <property type="protein sequence ID" value="KIZ04780.1"/>
    <property type="molecule type" value="Genomic_DNA"/>
</dbReference>
<accession>A0A0D2MQ41</accession>
<keyword evidence="5" id="KW-1133">Transmembrane helix</keyword>
<dbReference type="KEGG" id="mng:MNEG_3174"/>
<organism evidence="9 10">
    <name type="scientific">Monoraphidium neglectum</name>
    <dbReference type="NCBI Taxonomy" id="145388"/>
    <lineage>
        <taxon>Eukaryota</taxon>
        <taxon>Viridiplantae</taxon>
        <taxon>Chlorophyta</taxon>
        <taxon>core chlorophytes</taxon>
        <taxon>Chlorophyceae</taxon>
        <taxon>CS clade</taxon>
        <taxon>Sphaeropleales</taxon>
        <taxon>Selenastraceae</taxon>
        <taxon>Monoraphidium</taxon>
    </lineage>
</organism>
<dbReference type="GeneID" id="25736052"/>
<sequence length="223" mass="25299">MRDAVQTTAPPRRVARSAQHTRPPLLALIAALLLLAAGADAVKLKFIHEECLSYTFNQYEYFYGSFVALPDQFGTPAKYDLVVTAPSGQKLYEVSGESEATFHLVPVEAGGHSFCLRFNADKSPSRAAVTRDVLWNINIGYSEGHDKVEETDTQYLWHHVYQIDSQIQELKSTLHYLYWRERRHRQTVESTHRRTLFYAALRCSVIVAASVGQVRGRGARWRG</sequence>
<evidence type="ECO:0000256" key="5">
    <source>
        <dbReference type="ARBA" id="ARBA00022989"/>
    </source>
</evidence>
<evidence type="ECO:0000313" key="10">
    <source>
        <dbReference type="Proteomes" id="UP000054498"/>
    </source>
</evidence>
<feature type="signal peptide" evidence="7">
    <location>
        <begin position="1"/>
        <end position="41"/>
    </location>
</feature>
<name>A0A0D2MQ41_9CHLO</name>
<dbReference type="InterPro" id="IPR015720">
    <property type="entry name" value="Emp24-like"/>
</dbReference>
<gene>
    <name evidence="9" type="ORF">MNEG_3174</name>
</gene>
<proteinExistence type="inferred from homology"/>
<feature type="chain" id="PRO_5002264977" description="GOLD domain-containing protein" evidence="7">
    <location>
        <begin position="42"/>
        <end position="223"/>
    </location>
</feature>
<dbReference type="OrthoDB" id="1929172at2759"/>
<comment type="similarity">
    <text evidence="2">Belongs to the EMP24/GP25L family.</text>
</comment>
<feature type="domain" description="GOLD" evidence="8">
    <location>
        <begin position="30"/>
        <end position="217"/>
    </location>
</feature>
<dbReference type="GO" id="GO:0016020">
    <property type="term" value="C:membrane"/>
    <property type="evidence" value="ECO:0007669"/>
    <property type="project" value="UniProtKB-SubCell"/>
</dbReference>
<dbReference type="AlphaFoldDB" id="A0A0D2MQ41"/>
<evidence type="ECO:0000256" key="3">
    <source>
        <dbReference type="ARBA" id="ARBA00022692"/>
    </source>
</evidence>
<evidence type="ECO:0000256" key="1">
    <source>
        <dbReference type="ARBA" id="ARBA00004479"/>
    </source>
</evidence>
<dbReference type="SMART" id="SM01190">
    <property type="entry name" value="EMP24_GP25L"/>
    <property type="match status" value="1"/>
</dbReference>
<evidence type="ECO:0000256" key="4">
    <source>
        <dbReference type="ARBA" id="ARBA00022729"/>
    </source>
</evidence>
<keyword evidence="10" id="KW-1185">Reference proteome</keyword>
<dbReference type="RefSeq" id="XP_013903799.1">
    <property type="nucleotide sequence ID" value="XM_014048345.1"/>
</dbReference>
<protein>
    <recommendedName>
        <fullName evidence="8">GOLD domain-containing protein</fullName>
    </recommendedName>
</protein>
<keyword evidence="4 7" id="KW-0732">Signal</keyword>
<dbReference type="InterPro" id="IPR009038">
    <property type="entry name" value="GOLD_dom"/>
</dbReference>
<evidence type="ECO:0000313" key="9">
    <source>
        <dbReference type="EMBL" id="KIZ04780.1"/>
    </source>
</evidence>
<dbReference type="STRING" id="145388.A0A0D2MQ41"/>
<dbReference type="Proteomes" id="UP000054498">
    <property type="component" value="Unassembled WGS sequence"/>
</dbReference>
<keyword evidence="6" id="KW-0472">Membrane</keyword>
<dbReference type="Pfam" id="PF01105">
    <property type="entry name" value="EMP24_GP25L"/>
    <property type="match status" value="1"/>
</dbReference>
<reference evidence="9 10" key="1">
    <citation type="journal article" date="2013" name="BMC Genomics">
        <title>Reconstruction of the lipid metabolism for the microalga Monoraphidium neglectum from its genome sequence reveals characteristics suitable for biofuel production.</title>
        <authorList>
            <person name="Bogen C."/>
            <person name="Al-Dilaimi A."/>
            <person name="Albersmeier A."/>
            <person name="Wichmann J."/>
            <person name="Grundmann M."/>
            <person name="Rupp O."/>
            <person name="Lauersen K.J."/>
            <person name="Blifernez-Klassen O."/>
            <person name="Kalinowski J."/>
            <person name="Goesmann A."/>
            <person name="Mussgnug J.H."/>
            <person name="Kruse O."/>
        </authorList>
    </citation>
    <scope>NUCLEOTIDE SEQUENCE [LARGE SCALE GENOMIC DNA]</scope>
    <source>
        <strain evidence="9 10">SAG 48.87</strain>
    </source>
</reference>
<dbReference type="PANTHER" id="PTHR22811">
    <property type="entry name" value="TRANSMEMBRANE EMP24 DOMAIN-CONTAINING PROTEIN"/>
    <property type="match status" value="1"/>
</dbReference>